<evidence type="ECO:0000259" key="2">
    <source>
        <dbReference type="SMART" id="SM00528"/>
    </source>
</evidence>
<dbReference type="InterPro" id="IPR027444">
    <property type="entry name" value="H-NS_C_dom"/>
</dbReference>
<dbReference type="AlphaFoldDB" id="A0A2T4JJR4"/>
<keyword evidence="4" id="KW-1185">Reference proteome</keyword>
<proteinExistence type="predicted"/>
<dbReference type="OrthoDB" id="5297879at2"/>
<dbReference type="SMART" id="SM00528">
    <property type="entry name" value="HNS"/>
    <property type="match status" value="1"/>
</dbReference>
<dbReference type="Proteomes" id="UP000241010">
    <property type="component" value="Unassembled WGS sequence"/>
</dbReference>
<dbReference type="GO" id="GO:0003677">
    <property type="term" value="F:DNA binding"/>
    <property type="evidence" value="ECO:0007669"/>
    <property type="project" value="InterPro"/>
</dbReference>
<evidence type="ECO:0000313" key="4">
    <source>
        <dbReference type="Proteomes" id="UP000241010"/>
    </source>
</evidence>
<feature type="domain" description="DNA-binding protein H-NS-like C-terminal" evidence="2">
    <location>
        <begin position="58"/>
        <end position="103"/>
    </location>
</feature>
<organism evidence="3 4">
    <name type="scientific">Cereibacter changlensis JA139</name>
    <dbReference type="NCBI Taxonomy" id="1188249"/>
    <lineage>
        <taxon>Bacteria</taxon>
        <taxon>Pseudomonadati</taxon>
        <taxon>Pseudomonadota</taxon>
        <taxon>Alphaproteobacteria</taxon>
        <taxon>Rhodobacterales</taxon>
        <taxon>Paracoccaceae</taxon>
        <taxon>Cereibacter</taxon>
    </lineage>
</organism>
<name>A0A2T4JJR4_9RHOB</name>
<dbReference type="SUPFAM" id="SSF81273">
    <property type="entry name" value="H-NS histone-like proteins"/>
    <property type="match status" value="1"/>
</dbReference>
<accession>A0A2T4JJR4</accession>
<dbReference type="Gene3D" id="4.10.430.10">
    <property type="entry name" value="Histone-like protein H-NS, C-terminal domain"/>
    <property type="match status" value="1"/>
</dbReference>
<dbReference type="RefSeq" id="WP_107666135.1">
    <property type="nucleotide sequence ID" value="NZ_PZKG01000338.1"/>
</dbReference>
<feature type="region of interest" description="Disordered" evidence="1">
    <location>
        <begin position="55"/>
        <end position="84"/>
    </location>
</feature>
<sequence length="105" mass="11475">MADLNAMSLADLKALQKDVTRAIDSFEKRRKAEAVSALETAAKEMGFSLAELMGQQPGRQRSAAVPKYANPADPSDTWSGRGRQPHWFRDALTAGRSEADLLINT</sequence>
<reference evidence="3 4" key="1">
    <citation type="submission" date="2018-03" db="EMBL/GenBank/DDBJ databases">
        <title>Cereibacter changlensis.</title>
        <authorList>
            <person name="Meyer T.E."/>
            <person name="Miller S."/>
            <person name="Lodha T."/>
            <person name="Gandham S."/>
            <person name="Chintalapati S."/>
            <person name="Chintalapati V.R."/>
        </authorList>
    </citation>
    <scope>NUCLEOTIDE SEQUENCE [LARGE SCALE GENOMIC DNA]</scope>
    <source>
        <strain evidence="3 4">JA139</strain>
    </source>
</reference>
<dbReference type="Pfam" id="PF00816">
    <property type="entry name" value="Histone_HNS"/>
    <property type="match status" value="1"/>
</dbReference>
<comment type="caution">
    <text evidence="3">The sequence shown here is derived from an EMBL/GenBank/DDBJ whole genome shotgun (WGS) entry which is preliminary data.</text>
</comment>
<evidence type="ECO:0000313" key="3">
    <source>
        <dbReference type="EMBL" id="PTE18151.1"/>
    </source>
</evidence>
<evidence type="ECO:0000256" key="1">
    <source>
        <dbReference type="SAM" id="MobiDB-lite"/>
    </source>
</evidence>
<dbReference type="InterPro" id="IPR037150">
    <property type="entry name" value="H-NS_C_dom_sf"/>
</dbReference>
<protein>
    <submittedName>
        <fullName evidence="3">Transcriptional regulator</fullName>
    </submittedName>
</protein>
<dbReference type="EMBL" id="PZKG01000338">
    <property type="protein sequence ID" value="PTE18151.1"/>
    <property type="molecule type" value="Genomic_DNA"/>
</dbReference>
<gene>
    <name evidence="3" type="ORF">C5F48_23820</name>
</gene>